<dbReference type="RefSeq" id="WP_189507336.1">
    <property type="nucleotide sequence ID" value="NZ_BMZQ01000006.1"/>
</dbReference>
<dbReference type="AlphaFoldDB" id="A0A8J3DV44"/>
<comment type="caution">
    <text evidence="1">The sequence shown here is derived from an EMBL/GenBank/DDBJ whole genome shotgun (WGS) entry which is preliminary data.</text>
</comment>
<dbReference type="EMBL" id="BMZQ01000006">
    <property type="protein sequence ID" value="GHD23709.1"/>
    <property type="molecule type" value="Genomic_DNA"/>
</dbReference>
<evidence type="ECO:0000313" key="1">
    <source>
        <dbReference type="EMBL" id="GHD23709.1"/>
    </source>
</evidence>
<dbReference type="Proteomes" id="UP000630142">
    <property type="component" value="Unassembled WGS sequence"/>
</dbReference>
<reference evidence="1" key="1">
    <citation type="journal article" date="2014" name="Int. J. Syst. Evol. Microbiol.">
        <title>Complete genome sequence of Corynebacterium casei LMG S-19264T (=DSM 44701T), isolated from a smear-ripened cheese.</title>
        <authorList>
            <consortium name="US DOE Joint Genome Institute (JGI-PGF)"/>
            <person name="Walter F."/>
            <person name="Albersmeier A."/>
            <person name="Kalinowski J."/>
            <person name="Ruckert C."/>
        </authorList>
    </citation>
    <scope>NUCLEOTIDE SEQUENCE</scope>
    <source>
        <strain evidence="1">KCTC 42249</strain>
    </source>
</reference>
<evidence type="ECO:0000313" key="2">
    <source>
        <dbReference type="Proteomes" id="UP000630142"/>
    </source>
</evidence>
<name>A0A8J3DV44_9HYPH</name>
<sequence>MALHSETGRYLHEFDAFRVPFREIEDLLPPDCWAVERNKGNKGELNDEVVLFYDQSLALETLDLENPLGNGEVIFLIFVRGDLRVSATISNPHSDGASGLIVTGNVVCQNAIVGGQQIYIDGNFTVGQLFWGDYNHGDIVVNGSAFAGMAITTEAYRVRIRGDRHFDRCILDETPGGDGWRLGDQDALAQFIKREFINPYDGSLSRDEMLDALAEGKSVIVPAPLYEDDIAMSAMFADQALNEANILLALSPKFLLPGGPDEWLGTVEYRTDADLFRVVRCSANSRTPVGSLYFERQDSYAVLVETCNSSLPLFDRLKLKWNEIRKELTYPQLRVRWRHCSPNNSWRHLKANAPMEVRGLLETGWSAVRRFAASRRCLSDAIAPADLKALLALAVVEPYDDFDSSDRDGLWLEDTLCRFRQPDAQHGLPALLHVTVETDGSHQFFYELALAADGTEFVEVRFLEDPTLETAPVQVAWLGRAQLERAIAIFRLAKKNLLRANERLLAGERISKDAFAINHWRKKGYL</sequence>
<reference evidence="1" key="2">
    <citation type="submission" date="2020-09" db="EMBL/GenBank/DDBJ databases">
        <authorList>
            <person name="Sun Q."/>
            <person name="Kim S."/>
        </authorList>
    </citation>
    <scope>NUCLEOTIDE SEQUENCE</scope>
    <source>
        <strain evidence="1">KCTC 42249</strain>
    </source>
</reference>
<organism evidence="1 2">
    <name type="scientific">Tianweitania populi</name>
    <dbReference type="NCBI Taxonomy" id="1607949"/>
    <lineage>
        <taxon>Bacteria</taxon>
        <taxon>Pseudomonadati</taxon>
        <taxon>Pseudomonadota</taxon>
        <taxon>Alphaproteobacteria</taxon>
        <taxon>Hyphomicrobiales</taxon>
        <taxon>Phyllobacteriaceae</taxon>
        <taxon>Tianweitania</taxon>
    </lineage>
</organism>
<proteinExistence type="predicted"/>
<accession>A0A8J3DV44</accession>
<gene>
    <name evidence="1" type="ORF">GCM10016234_39160</name>
</gene>
<protein>
    <submittedName>
        <fullName evidence="1">Uncharacterized protein</fullName>
    </submittedName>
</protein>
<keyword evidence="2" id="KW-1185">Reference proteome</keyword>